<dbReference type="AlphaFoldDB" id="A0A4W6CM34"/>
<dbReference type="Proteomes" id="UP000314980">
    <property type="component" value="Unassembled WGS sequence"/>
</dbReference>
<sequence>VFFPKLACDFLGERLAGVLGLNAAKYQYAIDQYQSDHKGQADTIHLSHTQTGSHYGATGDARCQAADPKESYDEKQMSRKGGYHNRSYQADEDSLK</sequence>
<dbReference type="Ensembl" id="ENSLCAT00010013670.1">
    <property type="protein sequence ID" value="ENSLCAP00010013391.1"/>
    <property type="gene ID" value="ENSLCAG00010006353.1"/>
</dbReference>
<dbReference type="PANTHER" id="PTHR31206">
    <property type="entry name" value="LP10445P"/>
    <property type="match status" value="1"/>
</dbReference>
<dbReference type="Pfam" id="PF14774">
    <property type="entry name" value="FAM177"/>
    <property type="match status" value="1"/>
</dbReference>
<reference evidence="2" key="3">
    <citation type="submission" date="2025-09" db="UniProtKB">
        <authorList>
            <consortium name="Ensembl"/>
        </authorList>
    </citation>
    <scope>IDENTIFICATION</scope>
</reference>
<evidence type="ECO:0000313" key="2">
    <source>
        <dbReference type="Ensembl" id="ENSLCAP00010013391.1"/>
    </source>
</evidence>
<reference evidence="3" key="1">
    <citation type="submission" date="2015-09" db="EMBL/GenBank/DDBJ databases">
        <authorList>
            <person name="Sai Rama Sridatta P."/>
        </authorList>
    </citation>
    <scope>NUCLEOTIDE SEQUENCE [LARGE SCALE GENOMIC DNA]</scope>
</reference>
<organism evidence="2 3">
    <name type="scientific">Lates calcarifer</name>
    <name type="common">Barramundi</name>
    <name type="synonym">Holocentrus calcarifer</name>
    <dbReference type="NCBI Taxonomy" id="8187"/>
    <lineage>
        <taxon>Eukaryota</taxon>
        <taxon>Metazoa</taxon>
        <taxon>Chordata</taxon>
        <taxon>Craniata</taxon>
        <taxon>Vertebrata</taxon>
        <taxon>Euteleostomi</taxon>
        <taxon>Actinopterygii</taxon>
        <taxon>Neopterygii</taxon>
        <taxon>Teleostei</taxon>
        <taxon>Neoteleostei</taxon>
        <taxon>Acanthomorphata</taxon>
        <taxon>Carangaria</taxon>
        <taxon>Carangaria incertae sedis</taxon>
        <taxon>Centropomidae</taxon>
        <taxon>Lates</taxon>
    </lineage>
</organism>
<reference evidence="2" key="2">
    <citation type="submission" date="2025-08" db="UniProtKB">
        <authorList>
            <consortium name="Ensembl"/>
        </authorList>
    </citation>
    <scope>IDENTIFICATION</scope>
</reference>
<dbReference type="InParanoid" id="A0A4W6CM34"/>
<dbReference type="InterPro" id="IPR028260">
    <property type="entry name" value="FAM177"/>
</dbReference>
<name>A0A4W6CM34_LATCA</name>
<accession>A0A4W6CM34</accession>
<protein>
    <submittedName>
        <fullName evidence="2">Uncharacterized protein</fullName>
    </submittedName>
</protein>
<feature type="region of interest" description="Disordered" evidence="1">
    <location>
        <begin position="50"/>
        <end position="96"/>
    </location>
</feature>
<dbReference type="PANTHER" id="PTHR31206:SF5">
    <property type="entry name" value="PROTEIN FAM177A1"/>
    <property type="match status" value="1"/>
</dbReference>
<keyword evidence="3" id="KW-1185">Reference proteome</keyword>
<proteinExistence type="predicted"/>
<dbReference type="GeneTree" id="ENSGT00940000170226"/>
<evidence type="ECO:0000313" key="3">
    <source>
        <dbReference type="Proteomes" id="UP000314980"/>
    </source>
</evidence>
<feature type="compositionally biased region" description="Basic and acidic residues" evidence="1">
    <location>
        <begin position="67"/>
        <end position="77"/>
    </location>
</feature>
<evidence type="ECO:0000256" key="1">
    <source>
        <dbReference type="SAM" id="MobiDB-lite"/>
    </source>
</evidence>